<keyword evidence="7 9" id="KW-1133">Transmembrane helix</keyword>
<sequence>MFSAFEILLLLPFTALAVGQFYLILLVRKAFRKPSPPQLTDAEFPRLLMVLSLKGADPELKSCLKRLCTQDYPNYCLRLVIDSPEDPAWPIVREFLNENPDSDCDVINLGNRLSTCSGKISGMLRGTEDLEDFEIVAFVDGDAQIEPFCLRRLAEGLAEPEVGVVTGNRWYVPQSARLGTLCCYTWNMYAVPMMIAAKIPWGGCMAVRSEDLQPGPLRDHLKRSFGEDSAIASYMRDQGKQTRFLPDLLVLNHEDCGMQQLYNFVIRQYLTVRLHNPHWKIVVAYNLIVSLLFSIAMLGSMIPNLYQSSFLAGLTITTLSSLALAITIQNKVRDRVRKIAGRSIFWVTPARFLVFLISIPTTMMINLLTTVQSLFTSEHIWRGLKYRFGGDPPIQVIEPKESREHSVSLRV</sequence>
<comment type="caution">
    <text evidence="10">The sequence shown here is derived from an EMBL/GenBank/DDBJ whole genome shotgun (WGS) entry which is preliminary data.</text>
</comment>
<keyword evidence="4" id="KW-0328">Glycosyltransferase</keyword>
<dbReference type="GO" id="GO:0016020">
    <property type="term" value="C:membrane"/>
    <property type="evidence" value="ECO:0007669"/>
    <property type="project" value="UniProtKB-SubCell"/>
</dbReference>
<dbReference type="InterPro" id="IPR029044">
    <property type="entry name" value="Nucleotide-diphossugar_trans"/>
</dbReference>
<evidence type="ECO:0000256" key="6">
    <source>
        <dbReference type="ARBA" id="ARBA00022692"/>
    </source>
</evidence>
<evidence type="ECO:0000256" key="4">
    <source>
        <dbReference type="ARBA" id="ARBA00022676"/>
    </source>
</evidence>
<proteinExistence type="predicted"/>
<evidence type="ECO:0000256" key="7">
    <source>
        <dbReference type="ARBA" id="ARBA00022989"/>
    </source>
</evidence>
<keyword evidence="6 9" id="KW-0812">Transmembrane</keyword>
<comment type="subcellular location">
    <subcellularLocation>
        <location evidence="1">Membrane</location>
        <topology evidence="1">Multi-pass membrane protein</topology>
    </subcellularLocation>
</comment>
<evidence type="ECO:0000256" key="5">
    <source>
        <dbReference type="ARBA" id="ARBA00022679"/>
    </source>
</evidence>
<organism evidence="10 11">
    <name type="scientific">Rubinisphaera italica</name>
    <dbReference type="NCBI Taxonomy" id="2527969"/>
    <lineage>
        <taxon>Bacteria</taxon>
        <taxon>Pseudomonadati</taxon>
        <taxon>Planctomycetota</taxon>
        <taxon>Planctomycetia</taxon>
        <taxon>Planctomycetales</taxon>
        <taxon>Planctomycetaceae</taxon>
        <taxon>Rubinisphaera</taxon>
    </lineage>
</organism>
<comment type="pathway">
    <text evidence="3">Sphingolipid metabolism.</text>
</comment>
<dbReference type="OrthoDB" id="284671at2"/>
<dbReference type="PANTHER" id="PTHR12726:SF0">
    <property type="entry name" value="CERAMIDE GLUCOSYLTRANSFERASE"/>
    <property type="match status" value="1"/>
</dbReference>
<keyword evidence="8 9" id="KW-0472">Membrane</keyword>
<dbReference type="PANTHER" id="PTHR12726">
    <property type="entry name" value="CERAMIDE GLUCOSYLTRANSFERASE"/>
    <property type="match status" value="1"/>
</dbReference>
<feature type="transmembrane region" description="Helical" evidence="9">
    <location>
        <begin position="308"/>
        <end position="328"/>
    </location>
</feature>
<dbReference type="EMBL" id="SJPG01000001">
    <property type="protein sequence ID" value="TWT64485.1"/>
    <property type="molecule type" value="Genomic_DNA"/>
</dbReference>
<reference evidence="10 11" key="1">
    <citation type="submission" date="2019-02" db="EMBL/GenBank/DDBJ databases">
        <title>Deep-cultivation of Planctomycetes and their phenomic and genomic characterization uncovers novel biology.</title>
        <authorList>
            <person name="Wiegand S."/>
            <person name="Jogler M."/>
            <person name="Boedeker C."/>
            <person name="Pinto D."/>
            <person name="Vollmers J."/>
            <person name="Rivas-Marin E."/>
            <person name="Kohn T."/>
            <person name="Peeters S.H."/>
            <person name="Heuer A."/>
            <person name="Rast P."/>
            <person name="Oberbeckmann S."/>
            <person name="Bunk B."/>
            <person name="Jeske O."/>
            <person name="Meyerdierks A."/>
            <person name="Storesund J.E."/>
            <person name="Kallscheuer N."/>
            <person name="Luecker S."/>
            <person name="Lage O.M."/>
            <person name="Pohl T."/>
            <person name="Merkel B.J."/>
            <person name="Hornburger P."/>
            <person name="Mueller R.-W."/>
            <person name="Bruemmer F."/>
            <person name="Labrenz M."/>
            <person name="Spormann A.M."/>
            <person name="Op Den Camp H."/>
            <person name="Overmann J."/>
            <person name="Amann R."/>
            <person name="Jetten M.S.M."/>
            <person name="Mascher T."/>
            <person name="Medema M.H."/>
            <person name="Devos D.P."/>
            <person name="Kaster A.-K."/>
            <person name="Ovreas L."/>
            <person name="Rohde M."/>
            <person name="Galperin M.Y."/>
            <person name="Jogler C."/>
        </authorList>
    </citation>
    <scope>NUCLEOTIDE SEQUENCE [LARGE SCALE GENOMIC DNA]</scope>
    <source>
        <strain evidence="10 11">Pan54</strain>
    </source>
</reference>
<protein>
    <submittedName>
        <fullName evidence="10">N-glycosyltransferase</fullName>
    </submittedName>
</protein>
<evidence type="ECO:0000313" key="10">
    <source>
        <dbReference type="EMBL" id="TWT64485.1"/>
    </source>
</evidence>
<dbReference type="Gene3D" id="3.90.550.10">
    <property type="entry name" value="Spore Coat Polysaccharide Biosynthesis Protein SpsA, Chain A"/>
    <property type="match status" value="1"/>
</dbReference>
<feature type="transmembrane region" description="Helical" evidence="9">
    <location>
        <begin position="6"/>
        <end position="27"/>
    </location>
</feature>
<evidence type="ECO:0000313" key="11">
    <source>
        <dbReference type="Proteomes" id="UP000316095"/>
    </source>
</evidence>
<name>A0A5C5XQY3_9PLAN</name>
<comment type="pathway">
    <text evidence="2">Lipid metabolism; sphingolipid metabolism.</text>
</comment>
<dbReference type="Proteomes" id="UP000316095">
    <property type="component" value="Unassembled WGS sequence"/>
</dbReference>
<dbReference type="SUPFAM" id="SSF53448">
    <property type="entry name" value="Nucleotide-diphospho-sugar transferases"/>
    <property type="match status" value="1"/>
</dbReference>
<dbReference type="GO" id="GO:0006679">
    <property type="term" value="P:glucosylceramide biosynthetic process"/>
    <property type="evidence" value="ECO:0007669"/>
    <property type="project" value="TreeGrafter"/>
</dbReference>
<feature type="transmembrane region" description="Helical" evidence="9">
    <location>
        <begin position="349"/>
        <end position="368"/>
    </location>
</feature>
<dbReference type="InterPro" id="IPR025993">
    <property type="entry name" value="Ceramide_glucosylTrfase"/>
</dbReference>
<keyword evidence="5 10" id="KW-0808">Transferase</keyword>
<evidence type="ECO:0000256" key="1">
    <source>
        <dbReference type="ARBA" id="ARBA00004141"/>
    </source>
</evidence>
<gene>
    <name evidence="10" type="ORF">Pan54_52490</name>
</gene>
<dbReference type="RefSeq" id="WP_146506194.1">
    <property type="nucleotide sequence ID" value="NZ_SJPG01000001.1"/>
</dbReference>
<evidence type="ECO:0000256" key="3">
    <source>
        <dbReference type="ARBA" id="ARBA00004991"/>
    </source>
</evidence>
<evidence type="ECO:0000256" key="8">
    <source>
        <dbReference type="ARBA" id="ARBA00023136"/>
    </source>
</evidence>
<dbReference type="AlphaFoldDB" id="A0A5C5XQY3"/>
<dbReference type="GO" id="GO:0008120">
    <property type="term" value="F:ceramide glucosyltransferase activity"/>
    <property type="evidence" value="ECO:0007669"/>
    <property type="project" value="TreeGrafter"/>
</dbReference>
<keyword evidence="11" id="KW-1185">Reference proteome</keyword>
<dbReference type="Pfam" id="PF13506">
    <property type="entry name" value="Glyco_transf_21"/>
    <property type="match status" value="1"/>
</dbReference>
<feature type="transmembrane region" description="Helical" evidence="9">
    <location>
        <begin position="283"/>
        <end position="302"/>
    </location>
</feature>
<accession>A0A5C5XQY3</accession>
<evidence type="ECO:0000256" key="2">
    <source>
        <dbReference type="ARBA" id="ARBA00004760"/>
    </source>
</evidence>
<evidence type="ECO:0000256" key="9">
    <source>
        <dbReference type="SAM" id="Phobius"/>
    </source>
</evidence>